<reference evidence="2 3" key="1">
    <citation type="submission" date="2016-12" db="EMBL/GenBank/DDBJ databases">
        <title>Domibacillus antri genome sequencing.</title>
        <authorList>
            <person name="Verma A."/>
            <person name="Krishnamurthi S."/>
        </authorList>
    </citation>
    <scope>NUCLEOTIDE SEQUENCE [LARGE SCALE GENOMIC DNA]</scope>
    <source>
        <strain evidence="2 3">XD80</strain>
    </source>
</reference>
<dbReference type="EMBL" id="MSDU01000027">
    <property type="protein sequence ID" value="OLN21929.1"/>
    <property type="molecule type" value="Genomic_DNA"/>
</dbReference>
<dbReference type="PROSITE" id="PS50943">
    <property type="entry name" value="HTH_CROC1"/>
    <property type="match status" value="1"/>
</dbReference>
<comment type="caution">
    <text evidence="2">The sequence shown here is derived from an EMBL/GenBank/DDBJ whole genome shotgun (WGS) entry which is preliminary data.</text>
</comment>
<gene>
    <name evidence="2" type="ORF">BTO30_12040</name>
</gene>
<dbReference type="AlphaFoldDB" id="A0A1Q8Q3K9"/>
<dbReference type="GO" id="GO:0003677">
    <property type="term" value="F:DNA binding"/>
    <property type="evidence" value="ECO:0007669"/>
    <property type="project" value="InterPro"/>
</dbReference>
<dbReference type="SUPFAM" id="SSF47413">
    <property type="entry name" value="lambda repressor-like DNA-binding domains"/>
    <property type="match status" value="1"/>
</dbReference>
<dbReference type="InterPro" id="IPR010982">
    <property type="entry name" value="Lambda_DNA-bd_dom_sf"/>
</dbReference>
<name>A0A1Q8Q3K9_9BACI</name>
<dbReference type="Gene3D" id="1.10.260.40">
    <property type="entry name" value="lambda repressor-like DNA-binding domains"/>
    <property type="match status" value="1"/>
</dbReference>
<dbReference type="SMART" id="SM00530">
    <property type="entry name" value="HTH_XRE"/>
    <property type="match status" value="1"/>
</dbReference>
<feature type="domain" description="HTH cro/C1-type" evidence="1">
    <location>
        <begin position="6"/>
        <end position="60"/>
    </location>
</feature>
<evidence type="ECO:0000259" key="1">
    <source>
        <dbReference type="PROSITE" id="PS50943"/>
    </source>
</evidence>
<proteinExistence type="predicted"/>
<dbReference type="InterPro" id="IPR001387">
    <property type="entry name" value="Cro/C1-type_HTH"/>
</dbReference>
<dbReference type="Pfam" id="PF01381">
    <property type="entry name" value="HTH_3"/>
    <property type="match status" value="1"/>
</dbReference>
<evidence type="ECO:0000313" key="3">
    <source>
        <dbReference type="Proteomes" id="UP000185568"/>
    </source>
</evidence>
<protein>
    <submittedName>
        <fullName evidence="2">Transcriptional regulator</fullName>
    </submittedName>
</protein>
<dbReference type="CDD" id="cd00093">
    <property type="entry name" value="HTH_XRE"/>
    <property type="match status" value="1"/>
</dbReference>
<dbReference type="RefSeq" id="WP_075398979.1">
    <property type="nucleotide sequence ID" value="NZ_MSDU01000027.1"/>
</dbReference>
<evidence type="ECO:0000313" key="2">
    <source>
        <dbReference type="EMBL" id="OLN21929.1"/>
    </source>
</evidence>
<organism evidence="2 3">
    <name type="scientific">Domibacillus antri</name>
    <dbReference type="NCBI Taxonomy" id="1714264"/>
    <lineage>
        <taxon>Bacteria</taxon>
        <taxon>Bacillati</taxon>
        <taxon>Bacillota</taxon>
        <taxon>Bacilli</taxon>
        <taxon>Bacillales</taxon>
        <taxon>Bacillaceae</taxon>
        <taxon>Domibacillus</taxon>
    </lineage>
</organism>
<keyword evidence="3" id="KW-1185">Reference proteome</keyword>
<accession>A0A1Q8Q3K9</accession>
<dbReference type="STRING" id="1714264.BTO30_12040"/>
<dbReference type="Proteomes" id="UP000185568">
    <property type="component" value="Unassembled WGS sequence"/>
</dbReference>
<sequence>MMRIFLIDARKSLNLTHQDVADYAKIKRQYYGMIESGDRNPSVKVAKKIAELLKVDWALFFEEKGTKTFR</sequence>